<keyword evidence="3" id="KW-1185">Reference proteome</keyword>
<reference evidence="2 3" key="1">
    <citation type="submission" date="2022-04" db="EMBL/GenBank/DDBJ databases">
        <title>Chromosome-level reference genomes for two strains of Caenorhabditis briggsae: an improved platform for comparative genomics.</title>
        <authorList>
            <person name="Stevens L."/>
            <person name="Andersen E."/>
        </authorList>
    </citation>
    <scope>NUCLEOTIDE SEQUENCE [LARGE SCALE GENOMIC DNA]</scope>
    <source>
        <strain evidence="2">VX34</strain>
        <tissue evidence="2">Whole-organism</tissue>
    </source>
</reference>
<proteinExistence type="predicted"/>
<evidence type="ECO:0000313" key="3">
    <source>
        <dbReference type="Proteomes" id="UP000829354"/>
    </source>
</evidence>
<evidence type="ECO:0000313" key="2">
    <source>
        <dbReference type="EMBL" id="UMM20091.1"/>
    </source>
</evidence>
<gene>
    <name evidence="2" type="ORF">L5515_015451</name>
</gene>
<dbReference type="Proteomes" id="UP000829354">
    <property type="component" value="Chromosome II"/>
</dbReference>
<name>A0AAE9EBU4_CAEBR</name>
<sequence length="98" mass="11364">MATTAHQRLVSEVKKREDTIEAKEMANQTLMGNVLQYMKDLAEKNSKVLELQAQLAIEQGTRQGRDTDMSKQIEDIKRVHQEEMDQKNDAMKDMEKKL</sequence>
<feature type="region of interest" description="Disordered" evidence="1">
    <location>
        <begin position="77"/>
        <end position="98"/>
    </location>
</feature>
<organism evidence="2 3">
    <name type="scientific">Caenorhabditis briggsae</name>
    <dbReference type="NCBI Taxonomy" id="6238"/>
    <lineage>
        <taxon>Eukaryota</taxon>
        <taxon>Metazoa</taxon>
        <taxon>Ecdysozoa</taxon>
        <taxon>Nematoda</taxon>
        <taxon>Chromadorea</taxon>
        <taxon>Rhabditida</taxon>
        <taxon>Rhabditina</taxon>
        <taxon>Rhabditomorpha</taxon>
        <taxon>Rhabditoidea</taxon>
        <taxon>Rhabditidae</taxon>
        <taxon>Peloderinae</taxon>
        <taxon>Caenorhabditis</taxon>
    </lineage>
</organism>
<accession>A0AAE9EBU4</accession>
<dbReference type="EMBL" id="CP092621">
    <property type="protein sequence ID" value="UMM20091.1"/>
    <property type="molecule type" value="Genomic_DNA"/>
</dbReference>
<dbReference type="AlphaFoldDB" id="A0AAE9EBU4"/>
<protein>
    <submittedName>
        <fullName evidence="2">Uncharacterized protein</fullName>
    </submittedName>
</protein>
<evidence type="ECO:0000256" key="1">
    <source>
        <dbReference type="SAM" id="MobiDB-lite"/>
    </source>
</evidence>